<sequence length="144" mass="15974">MEVPSDSFGGQSPERKAATALRTLFTFCAVNRIIMSQLSGSGRGGLGAYNSQQYDALEAFLEEEPLRDGDAWLKGLLKRNEMLALRIMEVRQAYACESFEWDQLRRLVERGGQDANVKLLRGQAEEAFLRQGAPGPVETETSSD</sequence>
<dbReference type="InterPro" id="IPR038052">
    <property type="entry name" value="Chaperonin_RbcX_sf"/>
</dbReference>
<dbReference type="PANTHER" id="PTHR33791:SF1">
    <property type="entry name" value="RUBISCO CHAPERONE RBCX"/>
    <property type="match status" value="1"/>
</dbReference>
<dbReference type="Gene3D" id="1.10.1200.210">
    <property type="entry name" value="Chaperonin-like RbcX"/>
    <property type="match status" value="1"/>
</dbReference>
<reference evidence="4 5" key="1">
    <citation type="journal article" date="2024" name="Nat. Commun.">
        <title>Phylogenomics reveals the evolutionary origins of lichenization in chlorophyte algae.</title>
        <authorList>
            <person name="Puginier C."/>
            <person name="Libourel C."/>
            <person name="Otte J."/>
            <person name="Skaloud P."/>
            <person name="Haon M."/>
            <person name="Grisel S."/>
            <person name="Petersen M."/>
            <person name="Berrin J.G."/>
            <person name="Delaux P.M."/>
            <person name="Dal Grande F."/>
            <person name="Keller J."/>
        </authorList>
    </citation>
    <scope>NUCLEOTIDE SEQUENCE [LARGE SCALE GENOMIC DNA]</scope>
    <source>
        <strain evidence="4 5">SAG 245.80</strain>
    </source>
</reference>
<evidence type="ECO:0000313" key="4">
    <source>
        <dbReference type="EMBL" id="KAK9821416.1"/>
    </source>
</evidence>
<protein>
    <submittedName>
        <fullName evidence="4">Uncharacterized protein</fullName>
    </submittedName>
</protein>
<dbReference type="Pfam" id="PF02341">
    <property type="entry name" value="RbcX"/>
    <property type="match status" value="1"/>
</dbReference>
<name>A0AAW1QJ22_9CHLO</name>
<evidence type="ECO:0000256" key="3">
    <source>
        <dbReference type="ARBA" id="ARBA00023300"/>
    </source>
</evidence>
<keyword evidence="1" id="KW-0602">Photosynthesis</keyword>
<gene>
    <name evidence="4" type="ORF">WJX81_001169</name>
</gene>
<dbReference type="Proteomes" id="UP001445335">
    <property type="component" value="Unassembled WGS sequence"/>
</dbReference>
<dbReference type="SUPFAM" id="SSF158615">
    <property type="entry name" value="RbcX-like"/>
    <property type="match status" value="1"/>
</dbReference>
<accession>A0AAW1QJ22</accession>
<evidence type="ECO:0000313" key="5">
    <source>
        <dbReference type="Proteomes" id="UP001445335"/>
    </source>
</evidence>
<dbReference type="GO" id="GO:0015977">
    <property type="term" value="P:carbon fixation"/>
    <property type="evidence" value="ECO:0007669"/>
    <property type="project" value="UniProtKB-KW"/>
</dbReference>
<keyword evidence="5" id="KW-1185">Reference proteome</keyword>
<keyword evidence="2" id="KW-0143">Chaperone</keyword>
<dbReference type="EMBL" id="JALJOU010000102">
    <property type="protein sequence ID" value="KAK9821416.1"/>
    <property type="molecule type" value="Genomic_DNA"/>
</dbReference>
<dbReference type="GO" id="GO:0110102">
    <property type="term" value="P:ribulose bisphosphate carboxylase complex assembly"/>
    <property type="evidence" value="ECO:0007669"/>
    <property type="project" value="InterPro"/>
</dbReference>
<proteinExistence type="predicted"/>
<dbReference type="GO" id="GO:0044183">
    <property type="term" value="F:protein folding chaperone"/>
    <property type="evidence" value="ECO:0007669"/>
    <property type="project" value="InterPro"/>
</dbReference>
<comment type="caution">
    <text evidence="4">The sequence shown here is derived from an EMBL/GenBank/DDBJ whole genome shotgun (WGS) entry which is preliminary data.</text>
</comment>
<evidence type="ECO:0000256" key="1">
    <source>
        <dbReference type="ARBA" id="ARBA00022531"/>
    </source>
</evidence>
<dbReference type="InterPro" id="IPR003435">
    <property type="entry name" value="Chaperonin_RcbX"/>
</dbReference>
<dbReference type="PANTHER" id="PTHR33791">
    <property type="entry name" value="CHAPERONIN-LIKE RBCX PROTEIN 1, CHLOROPLASTIC"/>
    <property type="match status" value="1"/>
</dbReference>
<keyword evidence="3" id="KW-0120">Carbon dioxide fixation</keyword>
<organism evidence="4 5">
    <name type="scientific">Elliptochloris bilobata</name>
    <dbReference type="NCBI Taxonomy" id="381761"/>
    <lineage>
        <taxon>Eukaryota</taxon>
        <taxon>Viridiplantae</taxon>
        <taxon>Chlorophyta</taxon>
        <taxon>core chlorophytes</taxon>
        <taxon>Trebouxiophyceae</taxon>
        <taxon>Trebouxiophyceae incertae sedis</taxon>
        <taxon>Elliptochloris clade</taxon>
        <taxon>Elliptochloris</taxon>
    </lineage>
</organism>
<evidence type="ECO:0000256" key="2">
    <source>
        <dbReference type="ARBA" id="ARBA00023186"/>
    </source>
</evidence>
<dbReference type="GO" id="GO:0015979">
    <property type="term" value="P:photosynthesis"/>
    <property type="evidence" value="ECO:0007669"/>
    <property type="project" value="UniProtKB-KW"/>
</dbReference>
<dbReference type="AlphaFoldDB" id="A0AAW1QJ22"/>